<sequence>MQAEDWNGFTKVEIVRAERTLCYCQAWVQHQKIPHRPCLWRYW</sequence>
<accession>A0A1I7XSC0</accession>
<dbReference type="AlphaFoldDB" id="A0A1I7XSC0"/>
<reference evidence="2" key="1">
    <citation type="submission" date="2016-11" db="UniProtKB">
        <authorList>
            <consortium name="WormBaseParasite"/>
        </authorList>
    </citation>
    <scope>IDENTIFICATION</scope>
</reference>
<evidence type="ECO:0000313" key="2">
    <source>
        <dbReference type="WBParaSite" id="Hba_20714"/>
    </source>
</evidence>
<organism evidence="1 2">
    <name type="scientific">Heterorhabditis bacteriophora</name>
    <name type="common">Entomopathogenic nematode worm</name>
    <dbReference type="NCBI Taxonomy" id="37862"/>
    <lineage>
        <taxon>Eukaryota</taxon>
        <taxon>Metazoa</taxon>
        <taxon>Ecdysozoa</taxon>
        <taxon>Nematoda</taxon>
        <taxon>Chromadorea</taxon>
        <taxon>Rhabditida</taxon>
        <taxon>Rhabditina</taxon>
        <taxon>Rhabditomorpha</taxon>
        <taxon>Strongyloidea</taxon>
        <taxon>Heterorhabditidae</taxon>
        <taxon>Heterorhabditis</taxon>
    </lineage>
</organism>
<proteinExistence type="predicted"/>
<protein>
    <submittedName>
        <fullName evidence="2">Transposase</fullName>
    </submittedName>
</protein>
<name>A0A1I7XSC0_HETBA</name>
<dbReference type="WBParaSite" id="Hba_20714">
    <property type="protein sequence ID" value="Hba_20714"/>
    <property type="gene ID" value="Hba_20714"/>
</dbReference>
<evidence type="ECO:0000313" key="1">
    <source>
        <dbReference type="Proteomes" id="UP000095283"/>
    </source>
</evidence>
<dbReference type="Proteomes" id="UP000095283">
    <property type="component" value="Unplaced"/>
</dbReference>
<keyword evidence="1" id="KW-1185">Reference proteome</keyword>